<gene>
    <name evidence="1" type="ORF">TRIVIDRAFT_207376</name>
</gene>
<dbReference type="VEuPathDB" id="FungiDB:TRIVIDRAFT_207376"/>
<accession>G9ND85</accession>
<evidence type="ECO:0000313" key="2">
    <source>
        <dbReference type="Proteomes" id="UP000007115"/>
    </source>
</evidence>
<dbReference type="Proteomes" id="UP000007115">
    <property type="component" value="Unassembled WGS sequence"/>
</dbReference>
<dbReference type="GeneID" id="25790414"/>
<sequence>MVKVLDGVDRIRKEDFWEEEKDGKYGGGQKLEEDKQEQWIPACVPGTYCSGYERAKGPGPHSEMRIIVCPQTSQQALATIQRYNGTSEEAAIKWEVGSGTGRLSTAISIEYLRLYLRDSFGDGHPQKTTAIKKSPPLNASSFFRRTQRAPTQCRLAGPAKARLHYNKYISTSTSQNDPWISC</sequence>
<dbReference type="InParanoid" id="G9ND85"/>
<reference evidence="1 2" key="1">
    <citation type="journal article" date="2011" name="Genome Biol.">
        <title>Comparative genome sequence analysis underscores mycoparasitism as the ancestral life style of Trichoderma.</title>
        <authorList>
            <person name="Kubicek C.P."/>
            <person name="Herrera-Estrella A."/>
            <person name="Seidl-Seiboth V."/>
            <person name="Martinez D.A."/>
            <person name="Druzhinina I.S."/>
            <person name="Thon M."/>
            <person name="Zeilinger S."/>
            <person name="Casas-Flores S."/>
            <person name="Horwitz B.A."/>
            <person name="Mukherjee P.K."/>
            <person name="Mukherjee M."/>
            <person name="Kredics L."/>
            <person name="Alcaraz L.D."/>
            <person name="Aerts A."/>
            <person name="Antal Z."/>
            <person name="Atanasova L."/>
            <person name="Cervantes-Badillo M.G."/>
            <person name="Challacombe J."/>
            <person name="Chertkov O."/>
            <person name="McCluskey K."/>
            <person name="Coulpier F."/>
            <person name="Deshpande N."/>
            <person name="von Doehren H."/>
            <person name="Ebbole D.J."/>
            <person name="Esquivel-Naranjo E.U."/>
            <person name="Fekete E."/>
            <person name="Flipphi M."/>
            <person name="Glaser F."/>
            <person name="Gomez-Rodriguez E.Y."/>
            <person name="Gruber S."/>
            <person name="Han C."/>
            <person name="Henrissat B."/>
            <person name="Hermosa R."/>
            <person name="Hernandez-Onate M."/>
            <person name="Karaffa L."/>
            <person name="Kosti I."/>
            <person name="Le Crom S."/>
            <person name="Lindquist E."/>
            <person name="Lucas S."/>
            <person name="Luebeck M."/>
            <person name="Luebeck P.S."/>
            <person name="Margeot A."/>
            <person name="Metz B."/>
            <person name="Misra M."/>
            <person name="Nevalainen H."/>
            <person name="Omann M."/>
            <person name="Packer N."/>
            <person name="Perrone G."/>
            <person name="Uresti-Rivera E.E."/>
            <person name="Salamov A."/>
            <person name="Schmoll M."/>
            <person name="Seiboth B."/>
            <person name="Shapiro H."/>
            <person name="Sukno S."/>
            <person name="Tamayo-Ramos J.A."/>
            <person name="Tisch D."/>
            <person name="Wiest A."/>
            <person name="Wilkinson H.H."/>
            <person name="Zhang M."/>
            <person name="Coutinho P.M."/>
            <person name="Kenerley C.M."/>
            <person name="Monte E."/>
            <person name="Baker S.E."/>
            <person name="Grigoriev I.V."/>
        </authorList>
    </citation>
    <scope>NUCLEOTIDE SEQUENCE [LARGE SCALE GENOMIC DNA]</scope>
    <source>
        <strain evidence="2">Gv29-8 / FGSC 10586</strain>
    </source>
</reference>
<organism evidence="1 2">
    <name type="scientific">Hypocrea virens (strain Gv29-8 / FGSC 10586)</name>
    <name type="common">Gliocladium virens</name>
    <name type="synonym">Trichoderma virens</name>
    <dbReference type="NCBI Taxonomy" id="413071"/>
    <lineage>
        <taxon>Eukaryota</taxon>
        <taxon>Fungi</taxon>
        <taxon>Dikarya</taxon>
        <taxon>Ascomycota</taxon>
        <taxon>Pezizomycotina</taxon>
        <taxon>Sordariomycetes</taxon>
        <taxon>Hypocreomycetidae</taxon>
        <taxon>Hypocreales</taxon>
        <taxon>Hypocreaceae</taxon>
        <taxon>Trichoderma</taxon>
    </lineage>
</organism>
<proteinExistence type="predicted"/>
<dbReference type="HOGENOM" id="CLU_1482182_0_0_1"/>
<evidence type="ECO:0000313" key="1">
    <source>
        <dbReference type="EMBL" id="EHK15653.1"/>
    </source>
</evidence>
<dbReference type="AlphaFoldDB" id="G9ND85"/>
<keyword evidence="2" id="KW-1185">Reference proteome</keyword>
<dbReference type="RefSeq" id="XP_013949848.1">
    <property type="nucleotide sequence ID" value="XM_014094373.1"/>
</dbReference>
<protein>
    <submittedName>
        <fullName evidence="1">Uncharacterized protein</fullName>
    </submittedName>
</protein>
<dbReference type="EMBL" id="ABDF02000092">
    <property type="protein sequence ID" value="EHK15653.1"/>
    <property type="molecule type" value="Genomic_DNA"/>
</dbReference>
<comment type="caution">
    <text evidence="1">The sequence shown here is derived from an EMBL/GenBank/DDBJ whole genome shotgun (WGS) entry which is preliminary data.</text>
</comment>
<name>G9ND85_HYPVG</name>